<dbReference type="RefSeq" id="WP_095044007.1">
    <property type="nucleotide sequence ID" value="NZ_LN890655.1"/>
</dbReference>
<gene>
    <name evidence="1" type="ORF">CFX0092_A2832</name>
</gene>
<proteinExistence type="predicted"/>
<keyword evidence="2" id="KW-1185">Reference proteome</keyword>
<reference evidence="1" key="1">
    <citation type="submission" date="2016-01" db="EMBL/GenBank/DDBJ databases">
        <authorList>
            <person name="Mcilroy J.S."/>
            <person name="Karst M S."/>
            <person name="Albertsen M."/>
        </authorList>
    </citation>
    <scope>NUCLEOTIDE SEQUENCE</scope>
    <source>
        <strain evidence="1">Cfx-K</strain>
    </source>
</reference>
<organism evidence="1 2">
    <name type="scientific">Candidatus Promineifilum breve</name>
    <dbReference type="NCBI Taxonomy" id="1806508"/>
    <lineage>
        <taxon>Bacteria</taxon>
        <taxon>Bacillati</taxon>
        <taxon>Chloroflexota</taxon>
        <taxon>Ardenticatenia</taxon>
        <taxon>Candidatus Promineifilales</taxon>
        <taxon>Candidatus Promineifilaceae</taxon>
        <taxon>Candidatus Promineifilum</taxon>
    </lineage>
</organism>
<accession>A0A160T779</accession>
<dbReference type="EMBL" id="LN890655">
    <property type="protein sequence ID" value="CUS04710.2"/>
    <property type="molecule type" value="Genomic_DNA"/>
</dbReference>
<dbReference type="KEGG" id="pbf:CFX0092_A2832"/>
<name>A0A160T779_9CHLR</name>
<evidence type="ECO:0000313" key="1">
    <source>
        <dbReference type="EMBL" id="CUS04710.2"/>
    </source>
</evidence>
<protein>
    <submittedName>
        <fullName evidence="1">Uncharacterized protein</fullName>
    </submittedName>
</protein>
<evidence type="ECO:0000313" key="2">
    <source>
        <dbReference type="Proteomes" id="UP000215027"/>
    </source>
</evidence>
<dbReference type="Proteomes" id="UP000215027">
    <property type="component" value="Chromosome I"/>
</dbReference>
<dbReference type="OrthoDB" id="796745at2"/>
<dbReference type="AlphaFoldDB" id="A0A160T779"/>
<sequence>MAIQVKRAMLNVEKYKWQAGEGDSKTSVAHDRIMFSRRQGYEVIPMIQKVVNHFGYETEADVKRVEEAIRTALPGNVRSRKNVFNWLTTYLSQN</sequence>